<keyword evidence="2" id="KW-1133">Transmembrane helix</keyword>
<dbReference type="Pfam" id="PF22564">
    <property type="entry name" value="HAAS"/>
    <property type="match status" value="1"/>
</dbReference>
<organism evidence="3 4">
    <name type="scientific">Streptomyces marispadix</name>
    <dbReference type="NCBI Taxonomy" id="2922868"/>
    <lineage>
        <taxon>Bacteria</taxon>
        <taxon>Bacillati</taxon>
        <taxon>Actinomycetota</taxon>
        <taxon>Actinomycetes</taxon>
        <taxon>Kitasatosporales</taxon>
        <taxon>Streptomycetaceae</taxon>
        <taxon>Streptomyces</taxon>
    </lineage>
</organism>
<feature type="region of interest" description="Disordered" evidence="1">
    <location>
        <begin position="143"/>
        <end position="212"/>
    </location>
</feature>
<feature type="compositionally biased region" description="Low complexity" evidence="1">
    <location>
        <begin position="182"/>
        <end position="212"/>
    </location>
</feature>
<evidence type="ECO:0000256" key="1">
    <source>
        <dbReference type="SAM" id="MobiDB-lite"/>
    </source>
</evidence>
<evidence type="ECO:0000256" key="2">
    <source>
        <dbReference type="SAM" id="Phobius"/>
    </source>
</evidence>
<dbReference type="RefSeq" id="WP_241062079.1">
    <property type="nucleotide sequence ID" value="NZ_JAKWJU010000002.1"/>
</dbReference>
<reference evidence="3" key="1">
    <citation type="submission" date="2022-03" db="EMBL/GenBank/DDBJ databases">
        <authorList>
            <person name="Santos J.D.N."/>
            <person name="Kallscheuer N."/>
            <person name="Jogler C."/>
            <person name="Lage O.M."/>
        </authorList>
    </citation>
    <scope>NUCLEOTIDE SEQUENCE</scope>
    <source>
        <strain evidence="3">M600PL45_2</strain>
    </source>
</reference>
<dbReference type="Proteomes" id="UP001166784">
    <property type="component" value="Unassembled WGS sequence"/>
</dbReference>
<feature type="region of interest" description="Disordered" evidence="1">
    <location>
        <begin position="66"/>
        <end position="115"/>
    </location>
</feature>
<sequence>MTSTGDQLVEEYLHRFDNASVFLTDERRAELRQEIVEHIAAGVEEAEAAHADAVRAVLDRLGPPADIVASETGSESSGSTPAVGTASPSPGHPKALSKHHDEGGHVPGGSGLAPVVPSRRRRSALLVAGAATVVVLGALAVGASAGDADSGPASVERSTTPSRSDTPEDRPSESESTDPFSEEPSPGSSQTPSPETTPTSETPTPSSSSSST</sequence>
<evidence type="ECO:0000313" key="4">
    <source>
        <dbReference type="Proteomes" id="UP001166784"/>
    </source>
</evidence>
<proteinExistence type="predicted"/>
<accession>A0ABS9T3X8</accession>
<comment type="caution">
    <text evidence="3">The sequence shown here is derived from an EMBL/GenBank/DDBJ whole genome shotgun (WGS) entry which is preliminary data.</text>
</comment>
<feature type="transmembrane region" description="Helical" evidence="2">
    <location>
        <begin position="124"/>
        <end position="145"/>
    </location>
</feature>
<reference evidence="3" key="2">
    <citation type="journal article" date="2023" name="Int. J. Syst. Evol. Microbiol.">
        <title>Streptomyces marispadix sp. nov., isolated from marine beach sediment of the Northern Coast of Portugal.</title>
        <authorList>
            <person name="dos Santos J.D.N."/>
            <person name="Vitorino I.R."/>
            <person name="Kallscheuer N."/>
            <person name="Srivastava A."/>
            <person name="Krautwurst S."/>
            <person name="Marz M."/>
            <person name="Jogler C."/>
            <person name="Lobo Da Cunha A."/>
            <person name="Catita J."/>
            <person name="Goncalves H."/>
            <person name="Gonzalez I."/>
            <person name="Reyes F."/>
            <person name="Lage O.M."/>
        </authorList>
    </citation>
    <scope>NUCLEOTIDE SEQUENCE</scope>
    <source>
        <strain evidence="3">M600PL45_2</strain>
    </source>
</reference>
<feature type="compositionally biased region" description="Low complexity" evidence="1">
    <location>
        <begin position="143"/>
        <end position="155"/>
    </location>
</feature>
<protein>
    <submittedName>
        <fullName evidence="3">Uncharacterized protein</fullName>
    </submittedName>
</protein>
<evidence type="ECO:0000313" key="3">
    <source>
        <dbReference type="EMBL" id="MCH6163250.1"/>
    </source>
</evidence>
<dbReference type="EMBL" id="JAKWJU010000002">
    <property type="protein sequence ID" value="MCH6163250.1"/>
    <property type="molecule type" value="Genomic_DNA"/>
</dbReference>
<keyword evidence="2" id="KW-0472">Membrane</keyword>
<name>A0ABS9T3X8_9ACTN</name>
<keyword evidence="2" id="KW-0812">Transmembrane</keyword>
<feature type="compositionally biased region" description="Low complexity" evidence="1">
    <location>
        <begin position="70"/>
        <end position="80"/>
    </location>
</feature>
<keyword evidence="4" id="KW-1185">Reference proteome</keyword>
<gene>
    <name evidence="3" type="ORF">MMA15_23515</name>
</gene>